<comment type="caution">
    <text evidence="2">The sequence shown here is derived from an EMBL/GenBank/DDBJ whole genome shotgun (WGS) entry which is preliminary data.</text>
</comment>
<dbReference type="EMBL" id="JAFBDR010000028">
    <property type="protein sequence ID" value="MBM7573184.1"/>
    <property type="molecule type" value="Genomic_DNA"/>
</dbReference>
<evidence type="ECO:0000256" key="1">
    <source>
        <dbReference type="SAM" id="MobiDB-lite"/>
    </source>
</evidence>
<keyword evidence="3" id="KW-1185">Reference proteome</keyword>
<proteinExistence type="predicted"/>
<evidence type="ECO:0000313" key="2">
    <source>
        <dbReference type="EMBL" id="MBM7573184.1"/>
    </source>
</evidence>
<organism evidence="2 3">
    <name type="scientific">Aquibacillus albus</name>
    <dbReference type="NCBI Taxonomy" id="1168171"/>
    <lineage>
        <taxon>Bacteria</taxon>
        <taxon>Bacillati</taxon>
        <taxon>Bacillota</taxon>
        <taxon>Bacilli</taxon>
        <taxon>Bacillales</taxon>
        <taxon>Bacillaceae</taxon>
        <taxon>Aquibacillus</taxon>
    </lineage>
</organism>
<reference evidence="2 3" key="1">
    <citation type="submission" date="2021-01" db="EMBL/GenBank/DDBJ databases">
        <title>Genomic Encyclopedia of Type Strains, Phase IV (KMG-IV): sequencing the most valuable type-strain genomes for metagenomic binning, comparative biology and taxonomic classification.</title>
        <authorList>
            <person name="Goeker M."/>
        </authorList>
    </citation>
    <scope>NUCLEOTIDE SEQUENCE [LARGE SCALE GENOMIC DNA]</scope>
    <source>
        <strain evidence="2 3">DSM 23711</strain>
    </source>
</reference>
<evidence type="ECO:0000313" key="3">
    <source>
        <dbReference type="Proteomes" id="UP001296943"/>
    </source>
</evidence>
<feature type="region of interest" description="Disordered" evidence="1">
    <location>
        <begin position="36"/>
        <end position="55"/>
    </location>
</feature>
<sequence>MIKNPYQIELSRFNEAEVTENSTVEKSTIETITYKRKKTQVHHEPNLENLSTEKS</sequence>
<protein>
    <submittedName>
        <fullName evidence="2">Uncharacterized protein</fullName>
    </submittedName>
</protein>
<feature type="compositionally biased region" description="Basic and acidic residues" evidence="1">
    <location>
        <begin position="41"/>
        <end position="55"/>
    </location>
</feature>
<gene>
    <name evidence="2" type="ORF">JOC48_003735</name>
</gene>
<accession>A0ABS2N522</accession>
<dbReference type="Proteomes" id="UP001296943">
    <property type="component" value="Unassembled WGS sequence"/>
</dbReference>
<name>A0ABS2N522_9BACI</name>